<evidence type="ECO:0000256" key="4">
    <source>
        <dbReference type="ARBA" id="ARBA00009842"/>
    </source>
</evidence>
<keyword evidence="11" id="KW-0256">Endoplasmic reticulum</keyword>
<dbReference type="Pfam" id="PF00512">
    <property type="entry name" value="HisKA"/>
    <property type="match status" value="1"/>
</dbReference>
<evidence type="ECO:0000256" key="9">
    <source>
        <dbReference type="ARBA" id="ARBA00022745"/>
    </source>
</evidence>
<dbReference type="SUPFAM" id="SSF55785">
    <property type="entry name" value="PYP-like sensor domain (PAS domain)"/>
    <property type="match status" value="1"/>
</dbReference>
<dbReference type="PROSITE" id="PS50113">
    <property type="entry name" value="PAC"/>
    <property type="match status" value="1"/>
</dbReference>
<dbReference type="CDD" id="cd00130">
    <property type="entry name" value="PAS"/>
    <property type="match status" value="1"/>
</dbReference>
<evidence type="ECO:0000256" key="10">
    <source>
        <dbReference type="ARBA" id="ARBA00022777"/>
    </source>
</evidence>
<dbReference type="Proteomes" id="UP000192582">
    <property type="component" value="Unassembled WGS sequence"/>
</dbReference>
<evidence type="ECO:0000256" key="1">
    <source>
        <dbReference type="ARBA" id="ARBA00000085"/>
    </source>
</evidence>
<comment type="similarity">
    <text evidence="4">Belongs to the ethylene receptor family.</text>
</comment>
<gene>
    <name evidence="22" type="ORF">SAMN00790413_02594</name>
</gene>
<dbReference type="Pfam" id="PF01590">
    <property type="entry name" value="GAF"/>
    <property type="match status" value="1"/>
</dbReference>
<dbReference type="InterPro" id="IPR000700">
    <property type="entry name" value="PAS-assoc_C"/>
</dbReference>
<dbReference type="PRINTS" id="PR00344">
    <property type="entry name" value="BCTRLSENSOR"/>
</dbReference>
<dbReference type="PANTHER" id="PTHR43304:SF1">
    <property type="entry name" value="PAC DOMAIN-CONTAINING PROTEIN"/>
    <property type="match status" value="1"/>
</dbReference>
<evidence type="ECO:0000313" key="23">
    <source>
        <dbReference type="Proteomes" id="UP000192582"/>
    </source>
</evidence>
<dbReference type="Pfam" id="PF02518">
    <property type="entry name" value="HATPase_c"/>
    <property type="match status" value="1"/>
</dbReference>
<keyword evidence="17" id="KW-0175">Coiled coil</keyword>
<accession>A0A1W1VNI5</accession>
<evidence type="ECO:0000256" key="18">
    <source>
        <dbReference type="SAM" id="Phobius"/>
    </source>
</evidence>
<evidence type="ECO:0000256" key="11">
    <source>
        <dbReference type="ARBA" id="ARBA00022824"/>
    </source>
</evidence>
<feature type="domain" description="PAC" evidence="21">
    <location>
        <begin position="403"/>
        <end position="455"/>
    </location>
</feature>
<dbReference type="Gene3D" id="3.30.565.10">
    <property type="entry name" value="Histidine kinase-like ATPase, C-terminal domain"/>
    <property type="match status" value="1"/>
</dbReference>
<dbReference type="InterPro" id="IPR004358">
    <property type="entry name" value="Sig_transdc_His_kin-like_C"/>
</dbReference>
<dbReference type="PROSITE" id="PS50112">
    <property type="entry name" value="PAS"/>
    <property type="match status" value="1"/>
</dbReference>
<dbReference type="FunFam" id="3.30.565.10:FF:000006">
    <property type="entry name" value="Sensor histidine kinase WalK"/>
    <property type="match status" value="1"/>
</dbReference>
<dbReference type="Gene3D" id="3.30.450.40">
    <property type="match status" value="1"/>
</dbReference>
<dbReference type="InterPro" id="IPR035965">
    <property type="entry name" value="PAS-like_dom_sf"/>
</dbReference>
<keyword evidence="8 18" id="KW-0812">Transmembrane</keyword>
<keyword evidence="10" id="KW-0418">Kinase</keyword>
<dbReference type="Gene3D" id="1.10.287.130">
    <property type="match status" value="1"/>
</dbReference>
<comment type="cofactor">
    <cofactor evidence="2">
        <name>Cu cation</name>
        <dbReference type="ChEBI" id="CHEBI:23378"/>
    </cofactor>
</comment>
<comment type="subcellular location">
    <subcellularLocation>
        <location evidence="3">Endoplasmic reticulum membrane</location>
        <topology evidence="3">Multi-pass membrane protein</topology>
    </subcellularLocation>
</comment>
<evidence type="ECO:0000256" key="8">
    <source>
        <dbReference type="ARBA" id="ARBA00022692"/>
    </source>
</evidence>
<dbReference type="GO" id="GO:0000155">
    <property type="term" value="F:phosphorelay sensor kinase activity"/>
    <property type="evidence" value="ECO:0007669"/>
    <property type="project" value="InterPro"/>
</dbReference>
<evidence type="ECO:0000259" key="21">
    <source>
        <dbReference type="PROSITE" id="PS50113"/>
    </source>
</evidence>
<comment type="catalytic activity">
    <reaction evidence="1">
        <text>ATP + protein L-histidine = ADP + protein N-phospho-L-histidine.</text>
        <dbReference type="EC" id="2.7.13.3"/>
    </reaction>
</comment>
<dbReference type="NCBIfam" id="TIGR00229">
    <property type="entry name" value="sensory_box"/>
    <property type="match status" value="1"/>
</dbReference>
<protein>
    <recommendedName>
        <fullName evidence="5">histidine kinase</fullName>
        <ecNumber evidence="5">2.7.13.3</ecNumber>
    </recommendedName>
</protein>
<dbReference type="OrthoDB" id="9759607at2"/>
<dbReference type="SMART" id="SM00065">
    <property type="entry name" value="GAF"/>
    <property type="match status" value="1"/>
</dbReference>
<keyword evidence="23" id="KW-1185">Reference proteome</keyword>
<dbReference type="SUPFAM" id="SSF55781">
    <property type="entry name" value="GAF domain-like"/>
    <property type="match status" value="1"/>
</dbReference>
<feature type="coiled-coil region" evidence="17">
    <location>
        <begin position="446"/>
        <end position="473"/>
    </location>
</feature>
<evidence type="ECO:0000256" key="13">
    <source>
        <dbReference type="ARBA" id="ARBA00023008"/>
    </source>
</evidence>
<feature type="transmembrane region" description="Helical" evidence="18">
    <location>
        <begin position="56"/>
        <end position="78"/>
    </location>
</feature>
<keyword evidence="13" id="KW-0186">Copper</keyword>
<dbReference type="InterPro" id="IPR052162">
    <property type="entry name" value="Sensor_kinase/Photoreceptor"/>
</dbReference>
<dbReference type="AlphaFoldDB" id="A0A1W1VNI5"/>
<dbReference type="PANTHER" id="PTHR43304">
    <property type="entry name" value="PHYTOCHROME-LIKE PROTEIN CPH1"/>
    <property type="match status" value="1"/>
</dbReference>
<evidence type="ECO:0000256" key="3">
    <source>
        <dbReference type="ARBA" id="ARBA00004477"/>
    </source>
</evidence>
<evidence type="ECO:0000256" key="14">
    <source>
        <dbReference type="ARBA" id="ARBA00023012"/>
    </source>
</evidence>
<dbReference type="InterPro" id="IPR036890">
    <property type="entry name" value="HATPase_C_sf"/>
</dbReference>
<evidence type="ECO:0000256" key="2">
    <source>
        <dbReference type="ARBA" id="ARBA00001935"/>
    </source>
</evidence>
<dbReference type="InterPro" id="IPR003661">
    <property type="entry name" value="HisK_dim/P_dom"/>
</dbReference>
<organism evidence="22 23">
    <name type="scientific">Deinococcus hopiensis KR-140</name>
    <dbReference type="NCBI Taxonomy" id="695939"/>
    <lineage>
        <taxon>Bacteria</taxon>
        <taxon>Thermotogati</taxon>
        <taxon>Deinococcota</taxon>
        <taxon>Deinococci</taxon>
        <taxon>Deinococcales</taxon>
        <taxon>Deinococcaceae</taxon>
        <taxon>Deinococcus</taxon>
    </lineage>
</organism>
<evidence type="ECO:0000256" key="6">
    <source>
        <dbReference type="ARBA" id="ARBA00022553"/>
    </source>
</evidence>
<dbReference type="InterPro" id="IPR001610">
    <property type="entry name" value="PAC"/>
</dbReference>
<dbReference type="STRING" id="695939.SAMN00790413_02594"/>
<dbReference type="PROSITE" id="PS50109">
    <property type="entry name" value="HIS_KIN"/>
    <property type="match status" value="1"/>
</dbReference>
<dbReference type="InterPro" id="IPR003018">
    <property type="entry name" value="GAF"/>
</dbReference>
<dbReference type="Pfam" id="PF25487">
    <property type="entry name" value="ETR1_N"/>
    <property type="match status" value="1"/>
</dbReference>
<dbReference type="InterPro" id="IPR000014">
    <property type="entry name" value="PAS"/>
</dbReference>
<dbReference type="InterPro" id="IPR003594">
    <property type="entry name" value="HATPase_dom"/>
</dbReference>
<dbReference type="Gene3D" id="3.30.450.20">
    <property type="entry name" value="PAS domain"/>
    <property type="match status" value="1"/>
</dbReference>
<keyword evidence="16" id="KW-1015">Disulfide bond</keyword>
<keyword evidence="9" id="KW-0936">Ethylene signaling pathway</keyword>
<feature type="domain" description="Histidine kinase" evidence="19">
    <location>
        <begin position="473"/>
        <end position="688"/>
    </location>
</feature>
<evidence type="ECO:0000256" key="7">
    <source>
        <dbReference type="ARBA" id="ARBA00022679"/>
    </source>
</evidence>
<evidence type="ECO:0000256" key="12">
    <source>
        <dbReference type="ARBA" id="ARBA00022989"/>
    </source>
</evidence>
<evidence type="ECO:0000313" key="22">
    <source>
        <dbReference type="EMBL" id="SMB94917.1"/>
    </source>
</evidence>
<keyword evidence="12 18" id="KW-1133">Transmembrane helix</keyword>
<evidence type="ECO:0000256" key="16">
    <source>
        <dbReference type="ARBA" id="ARBA00023157"/>
    </source>
</evidence>
<keyword evidence="14" id="KW-0902">Two-component regulatory system</keyword>
<evidence type="ECO:0000256" key="17">
    <source>
        <dbReference type="SAM" id="Coils"/>
    </source>
</evidence>
<keyword evidence="7" id="KW-0808">Transferase</keyword>
<dbReference type="EMBL" id="FWWU01000009">
    <property type="protein sequence ID" value="SMB94917.1"/>
    <property type="molecule type" value="Genomic_DNA"/>
</dbReference>
<proteinExistence type="inferred from homology"/>
<dbReference type="EC" id="2.7.13.3" evidence="5"/>
<dbReference type="SUPFAM" id="SSF55874">
    <property type="entry name" value="ATPase domain of HSP90 chaperone/DNA topoisomerase II/histidine kinase"/>
    <property type="match status" value="1"/>
</dbReference>
<feature type="domain" description="PAS" evidence="20">
    <location>
        <begin position="341"/>
        <end position="394"/>
    </location>
</feature>
<evidence type="ECO:0000256" key="15">
    <source>
        <dbReference type="ARBA" id="ARBA00023136"/>
    </source>
</evidence>
<dbReference type="SMART" id="SM00086">
    <property type="entry name" value="PAC"/>
    <property type="match status" value="1"/>
</dbReference>
<dbReference type="InterPro" id="IPR029016">
    <property type="entry name" value="GAF-like_dom_sf"/>
</dbReference>
<evidence type="ECO:0000259" key="20">
    <source>
        <dbReference type="PROSITE" id="PS50112"/>
    </source>
</evidence>
<evidence type="ECO:0000259" key="19">
    <source>
        <dbReference type="PROSITE" id="PS50109"/>
    </source>
</evidence>
<dbReference type="InterPro" id="IPR036097">
    <property type="entry name" value="HisK_dim/P_sf"/>
</dbReference>
<feature type="transmembrane region" description="Helical" evidence="18">
    <location>
        <begin position="90"/>
        <end position="111"/>
    </location>
</feature>
<sequence length="696" mass="75505">MLLSPQRSTFLRTLAIAVAGLCLPLLWPGVLANLFRTAPFVAERHDAGWPAALVTLRVGSDLLIGLSYAAISSVLSYVVYRNRAALPFDWVVLAFGLFIVACGVTHLTHVLVRYIPVFWFDGYIRALTATVSVATALALPPLVPRISALLNAERTLREHQVRLEQINVAMTAAVTRAEFLAGLSDALQAAHDPREVAELALAQLGPVLEVDEIVAAQVEGGRARLWSSWGRVHPATLAMLSGEGSPLERTPMLRRAVESGQAQYTQQYGQGAGDLSLEGLPFAAALEPILEAGGRVVGTLGFTRAPGKPWQPGELELARRAAATIGLALERTRNAQALRESEARLNEAMRHAPLGELMVGAAGRLERINPAASRILGIEASGVLGLPLGEVLGPVEWNAGESADGEQPYVRPDGTALWLQIHTSVVRDREGHLQQLILQLQDMTERRRAHLELKQLSAQLERSNRELQEFASVASHDLQEPVRKVLAFGSRLQGLDGERLSEGGRQSLERMLAAAERMQRLIQDLLSLSRVSTRGQNFQLVPLDKLLAQVTEDLEDQVARTGGRIEHAPLPTVSADPTQLRQLLQNLVGNALKYHREGVAPRVQVTPVASAPGTVRLLVRDNGIGFAPEHAERIFQPFQRLHGRGQYEGTGIGLAICRRIVERHGGTLTATGVEGKGSTFELTLPLTPVRSEEGTA</sequence>
<dbReference type="RefSeq" id="WP_084049829.1">
    <property type="nucleotide sequence ID" value="NZ_FWWU01000009.1"/>
</dbReference>
<evidence type="ECO:0000256" key="5">
    <source>
        <dbReference type="ARBA" id="ARBA00012438"/>
    </source>
</evidence>
<keyword evidence="15 18" id="KW-0472">Membrane</keyword>
<dbReference type="CDD" id="cd00082">
    <property type="entry name" value="HisKA"/>
    <property type="match status" value="1"/>
</dbReference>
<reference evidence="22 23" key="1">
    <citation type="submission" date="2017-04" db="EMBL/GenBank/DDBJ databases">
        <authorList>
            <person name="Afonso C.L."/>
            <person name="Miller P.J."/>
            <person name="Scott M.A."/>
            <person name="Spackman E."/>
            <person name="Goraichik I."/>
            <person name="Dimitrov K.M."/>
            <person name="Suarez D.L."/>
            <person name="Swayne D.E."/>
        </authorList>
    </citation>
    <scope>NUCLEOTIDE SEQUENCE [LARGE SCALE GENOMIC DNA]</scope>
    <source>
        <strain evidence="22 23">KR-140</strain>
    </source>
</reference>
<dbReference type="SMART" id="SM00388">
    <property type="entry name" value="HisKA"/>
    <property type="match status" value="1"/>
</dbReference>
<dbReference type="InterPro" id="IPR058544">
    <property type="entry name" value="ETR1_N"/>
</dbReference>
<name>A0A1W1VNI5_9DEIO</name>
<keyword evidence="6" id="KW-0597">Phosphoprotein</keyword>
<dbReference type="SMART" id="SM00387">
    <property type="entry name" value="HATPase_c"/>
    <property type="match status" value="1"/>
</dbReference>
<dbReference type="SUPFAM" id="SSF47384">
    <property type="entry name" value="Homodimeric domain of signal transducing histidine kinase"/>
    <property type="match status" value="1"/>
</dbReference>
<dbReference type="InterPro" id="IPR005467">
    <property type="entry name" value="His_kinase_dom"/>
</dbReference>